<reference evidence="2" key="1">
    <citation type="submission" date="2020-07" db="EMBL/GenBank/DDBJ databases">
        <title>Genome sequence and genetic diversity analysis of an under-domesticated orphan crop, white fonio (Digitaria exilis).</title>
        <authorList>
            <person name="Bennetzen J.L."/>
            <person name="Chen S."/>
            <person name="Ma X."/>
            <person name="Wang X."/>
            <person name="Yssel A.E.J."/>
            <person name="Chaluvadi S.R."/>
            <person name="Johnson M."/>
            <person name="Gangashetty P."/>
            <person name="Hamidou F."/>
            <person name="Sanogo M.D."/>
            <person name="Zwaenepoel A."/>
            <person name="Wallace J."/>
            <person name="Van De Peer Y."/>
            <person name="Van Deynze A."/>
        </authorList>
    </citation>
    <scope>NUCLEOTIDE SEQUENCE</scope>
    <source>
        <tissue evidence="2">Leaves</tissue>
    </source>
</reference>
<dbReference type="PANTHER" id="PTHR31672">
    <property type="entry name" value="BNACNNG10540D PROTEIN"/>
    <property type="match status" value="1"/>
</dbReference>
<dbReference type="PANTHER" id="PTHR31672:SF13">
    <property type="entry name" value="F-BOX PROTEIN CPR30-LIKE"/>
    <property type="match status" value="1"/>
</dbReference>
<sequence length="190" mass="22115">MRQRKRRCRRAPEYMSEEMIREIMVWLPVKSLLRFRSVCKGWQAIISDGPVFILEHLHCSTSKWEQDPSVLISPHTLDFFLPGEHWPSTFSNHIHFYQWRPSNPRVAKARHQQRTARGLLRLDLSDESFTITALPDAMGNSNACIIDELRGELCLTARCSETTAAATVWAMEVDDEGRQGQWERRYSVLD</sequence>
<evidence type="ECO:0000313" key="3">
    <source>
        <dbReference type="Proteomes" id="UP000636709"/>
    </source>
</evidence>
<dbReference type="InterPro" id="IPR036047">
    <property type="entry name" value="F-box-like_dom_sf"/>
</dbReference>
<comment type="caution">
    <text evidence="2">The sequence shown here is derived from an EMBL/GenBank/DDBJ whole genome shotgun (WGS) entry which is preliminary data.</text>
</comment>
<dbReference type="SUPFAM" id="SSF81383">
    <property type="entry name" value="F-box domain"/>
    <property type="match status" value="1"/>
</dbReference>
<dbReference type="InterPro" id="IPR050796">
    <property type="entry name" value="SCF_F-box_component"/>
</dbReference>
<name>A0A835EDP2_9POAL</name>
<proteinExistence type="predicted"/>
<dbReference type="Gene3D" id="1.20.1280.50">
    <property type="match status" value="1"/>
</dbReference>
<accession>A0A835EDP2</accession>
<dbReference type="Proteomes" id="UP000636709">
    <property type="component" value="Unassembled WGS sequence"/>
</dbReference>
<gene>
    <name evidence="2" type="ORF">HU200_046755</name>
</gene>
<keyword evidence="3" id="KW-1185">Reference proteome</keyword>
<evidence type="ECO:0000313" key="2">
    <source>
        <dbReference type="EMBL" id="KAF8677272.1"/>
    </source>
</evidence>
<organism evidence="2 3">
    <name type="scientific">Digitaria exilis</name>
    <dbReference type="NCBI Taxonomy" id="1010633"/>
    <lineage>
        <taxon>Eukaryota</taxon>
        <taxon>Viridiplantae</taxon>
        <taxon>Streptophyta</taxon>
        <taxon>Embryophyta</taxon>
        <taxon>Tracheophyta</taxon>
        <taxon>Spermatophyta</taxon>
        <taxon>Magnoliopsida</taxon>
        <taxon>Liliopsida</taxon>
        <taxon>Poales</taxon>
        <taxon>Poaceae</taxon>
        <taxon>PACMAD clade</taxon>
        <taxon>Panicoideae</taxon>
        <taxon>Panicodae</taxon>
        <taxon>Paniceae</taxon>
        <taxon>Anthephorinae</taxon>
        <taxon>Digitaria</taxon>
    </lineage>
</organism>
<feature type="domain" description="F-box" evidence="1">
    <location>
        <begin position="15"/>
        <end position="55"/>
    </location>
</feature>
<dbReference type="OrthoDB" id="694379at2759"/>
<dbReference type="Pfam" id="PF00646">
    <property type="entry name" value="F-box"/>
    <property type="match status" value="1"/>
</dbReference>
<evidence type="ECO:0000259" key="1">
    <source>
        <dbReference type="SMART" id="SM00256"/>
    </source>
</evidence>
<protein>
    <recommendedName>
        <fullName evidence="1">F-box domain-containing protein</fullName>
    </recommendedName>
</protein>
<dbReference type="InterPro" id="IPR001810">
    <property type="entry name" value="F-box_dom"/>
</dbReference>
<dbReference type="EMBL" id="JACEFO010002150">
    <property type="protein sequence ID" value="KAF8677272.1"/>
    <property type="molecule type" value="Genomic_DNA"/>
</dbReference>
<dbReference type="AlphaFoldDB" id="A0A835EDP2"/>
<dbReference type="SMART" id="SM00256">
    <property type="entry name" value="FBOX"/>
    <property type="match status" value="1"/>
</dbReference>